<evidence type="ECO:0000313" key="3">
    <source>
        <dbReference type="Proteomes" id="UP000316770"/>
    </source>
</evidence>
<organism evidence="2 3">
    <name type="scientific">Rosistilla oblonga</name>
    <dbReference type="NCBI Taxonomy" id="2527990"/>
    <lineage>
        <taxon>Bacteria</taxon>
        <taxon>Pseudomonadati</taxon>
        <taxon>Planctomycetota</taxon>
        <taxon>Planctomycetia</taxon>
        <taxon>Pirellulales</taxon>
        <taxon>Pirellulaceae</taxon>
        <taxon>Rosistilla</taxon>
    </lineage>
</organism>
<dbReference type="PANTHER" id="PTHR34322:SF2">
    <property type="entry name" value="TRANSPOSASE IS200-LIKE DOMAIN-CONTAINING PROTEIN"/>
    <property type="match status" value="1"/>
</dbReference>
<accession>A0A518IPE6</accession>
<evidence type="ECO:0000259" key="1">
    <source>
        <dbReference type="SMART" id="SM01321"/>
    </source>
</evidence>
<evidence type="ECO:0000313" key="2">
    <source>
        <dbReference type="EMBL" id="QDV54944.1"/>
    </source>
</evidence>
<dbReference type="InterPro" id="IPR036515">
    <property type="entry name" value="Transposase_17_sf"/>
</dbReference>
<dbReference type="GO" id="GO:0006313">
    <property type="term" value="P:DNA transposition"/>
    <property type="evidence" value="ECO:0007669"/>
    <property type="project" value="InterPro"/>
</dbReference>
<dbReference type="PANTHER" id="PTHR34322">
    <property type="entry name" value="TRANSPOSASE, Y1_TNP DOMAIN-CONTAINING"/>
    <property type="match status" value="1"/>
</dbReference>
<dbReference type="Proteomes" id="UP000316770">
    <property type="component" value="Chromosome"/>
</dbReference>
<dbReference type="Gene3D" id="3.30.70.1290">
    <property type="entry name" value="Transposase IS200-like"/>
    <property type="match status" value="1"/>
</dbReference>
<dbReference type="SUPFAM" id="SSF143422">
    <property type="entry name" value="Transposase IS200-like"/>
    <property type="match status" value="1"/>
</dbReference>
<dbReference type="GO" id="GO:0004803">
    <property type="term" value="F:transposase activity"/>
    <property type="evidence" value="ECO:0007669"/>
    <property type="project" value="InterPro"/>
</dbReference>
<protein>
    <recommendedName>
        <fullName evidence="1">Transposase IS200-like domain-containing protein</fullName>
    </recommendedName>
</protein>
<name>A0A518IPE6_9BACT</name>
<dbReference type="SMART" id="SM01321">
    <property type="entry name" value="Y1_Tnp"/>
    <property type="match status" value="1"/>
</dbReference>
<reference evidence="2 3" key="1">
    <citation type="submission" date="2019-02" db="EMBL/GenBank/DDBJ databases">
        <title>Deep-cultivation of Planctomycetes and their phenomic and genomic characterization uncovers novel biology.</title>
        <authorList>
            <person name="Wiegand S."/>
            <person name="Jogler M."/>
            <person name="Boedeker C."/>
            <person name="Pinto D."/>
            <person name="Vollmers J."/>
            <person name="Rivas-Marin E."/>
            <person name="Kohn T."/>
            <person name="Peeters S.H."/>
            <person name="Heuer A."/>
            <person name="Rast P."/>
            <person name="Oberbeckmann S."/>
            <person name="Bunk B."/>
            <person name="Jeske O."/>
            <person name="Meyerdierks A."/>
            <person name="Storesund J.E."/>
            <person name="Kallscheuer N."/>
            <person name="Luecker S."/>
            <person name="Lage O.M."/>
            <person name="Pohl T."/>
            <person name="Merkel B.J."/>
            <person name="Hornburger P."/>
            <person name="Mueller R.-W."/>
            <person name="Bruemmer F."/>
            <person name="Labrenz M."/>
            <person name="Spormann A.M."/>
            <person name="Op den Camp H."/>
            <person name="Overmann J."/>
            <person name="Amann R."/>
            <person name="Jetten M.S.M."/>
            <person name="Mascher T."/>
            <person name="Medema M.H."/>
            <person name="Devos D.P."/>
            <person name="Kaster A.-K."/>
            <person name="Ovreas L."/>
            <person name="Rohde M."/>
            <person name="Galperin M.Y."/>
            <person name="Jogler C."/>
        </authorList>
    </citation>
    <scope>NUCLEOTIDE SEQUENCE [LARGE SCALE GENOMIC DNA]</scope>
    <source>
        <strain evidence="2 3">Mal33</strain>
    </source>
</reference>
<gene>
    <name evidence="2" type="ORF">Mal33_09100</name>
</gene>
<dbReference type="AlphaFoldDB" id="A0A518IPE6"/>
<feature type="domain" description="Transposase IS200-like" evidence="1">
    <location>
        <begin position="12"/>
        <end position="181"/>
    </location>
</feature>
<dbReference type="InterPro" id="IPR002686">
    <property type="entry name" value="Transposase_17"/>
</dbReference>
<dbReference type="RefSeq" id="WP_145282656.1">
    <property type="nucleotide sequence ID" value="NZ_CP036318.1"/>
</dbReference>
<dbReference type="EMBL" id="CP036318">
    <property type="protein sequence ID" value="QDV54944.1"/>
    <property type="molecule type" value="Genomic_DNA"/>
</dbReference>
<sequence>MTMARKNLVDPSITRWYHCISRCVRQAFLMVDGSEDRKQWIEDRLEKLTENFAISVGGFSVLNNHLHVLCRLDPDDADQWSAGEVVRRWIAVYPPKKLDFGNDKAVAGWIRQHAKKKKRVTQLRKRLKNLGWFMKSLKEPLARMANKADHCRGAFWEGRYKSIAILDTEALLATSAYIDLNPLAAGLADTPEESRYSSINQRIDHVRCKGQLSRLRAALQGSVQASELAGSMEQDHWLVPIEDRRVKDERSRAGMLETFPLGSYLLLVENTGRMFRDGKASMDAAVKDVFCRLETSIETWQKRLDRMLHTPRLRGCFFAMGNQSVQAILADRADRKSCLASKPTA</sequence>
<proteinExistence type="predicted"/>
<keyword evidence="3" id="KW-1185">Reference proteome</keyword>
<dbReference type="GO" id="GO:0003677">
    <property type="term" value="F:DNA binding"/>
    <property type="evidence" value="ECO:0007669"/>
    <property type="project" value="InterPro"/>
</dbReference>